<dbReference type="SUPFAM" id="SSF50998">
    <property type="entry name" value="Quinoprotein alcohol dehydrogenase-like"/>
    <property type="match status" value="1"/>
</dbReference>
<comment type="caution">
    <text evidence="2">The sequence shown here is derived from an EMBL/GenBank/DDBJ whole genome shotgun (WGS) entry which is preliminary data.</text>
</comment>
<dbReference type="STRING" id="1306406.J116_003360"/>
<feature type="region of interest" description="Disordered" evidence="1">
    <location>
        <begin position="229"/>
        <end position="254"/>
    </location>
</feature>
<dbReference type="InterPro" id="IPR011047">
    <property type="entry name" value="Quinoprotein_ADH-like_sf"/>
</dbReference>
<gene>
    <name evidence="2" type="ORF">J116_003360</name>
</gene>
<proteinExistence type="predicted"/>
<name>A0A1D3DMT9_9ACTN</name>
<feature type="region of interest" description="Disordered" evidence="1">
    <location>
        <begin position="162"/>
        <end position="197"/>
    </location>
</feature>
<dbReference type="OrthoDB" id="4230391at2"/>
<evidence type="ECO:0008006" key="4">
    <source>
        <dbReference type="Google" id="ProtNLM"/>
    </source>
</evidence>
<keyword evidence="3" id="KW-1185">Reference proteome</keyword>
<dbReference type="Proteomes" id="UP000095329">
    <property type="component" value="Unassembled WGS sequence"/>
</dbReference>
<evidence type="ECO:0000313" key="3">
    <source>
        <dbReference type="Proteomes" id="UP000095329"/>
    </source>
</evidence>
<dbReference type="eggNOG" id="ENOG502ZNQK">
    <property type="taxonomic scope" value="Bacteria"/>
</dbReference>
<evidence type="ECO:0000256" key="1">
    <source>
        <dbReference type="SAM" id="MobiDB-lite"/>
    </source>
</evidence>
<dbReference type="SMART" id="SM00564">
    <property type="entry name" value="PQQ"/>
    <property type="match status" value="2"/>
</dbReference>
<reference evidence="2 3" key="1">
    <citation type="journal article" date="2013" name="Genome Announc.">
        <title>Genome Sequence of Streptomyces violaceusniger Strain SPC6, a Halotolerant Streptomycete That Exhibits Rapid Growth and Development.</title>
        <authorList>
            <person name="Chen X."/>
            <person name="Zhang B."/>
            <person name="Zhang W."/>
            <person name="Wu X."/>
            <person name="Zhang M."/>
            <person name="Chen T."/>
            <person name="Liu G."/>
            <person name="Dyson P."/>
        </authorList>
    </citation>
    <scope>NUCLEOTIDE SEQUENCE [LARGE SCALE GENOMIC DNA]</scope>
    <source>
        <strain evidence="2 3">SPC6</strain>
    </source>
</reference>
<dbReference type="InterPro" id="IPR015943">
    <property type="entry name" value="WD40/YVTN_repeat-like_dom_sf"/>
</dbReference>
<dbReference type="EMBL" id="ASHX02000001">
    <property type="protein sequence ID" value="OEJ93647.1"/>
    <property type="molecule type" value="Genomic_DNA"/>
</dbReference>
<protein>
    <recommendedName>
        <fullName evidence="4">PQQ-binding-like beta-propeller repeat protein</fullName>
    </recommendedName>
</protein>
<dbReference type="AlphaFoldDB" id="A0A1D3DMT9"/>
<dbReference type="InterPro" id="IPR018391">
    <property type="entry name" value="PQQ_b-propeller_rpt"/>
</dbReference>
<dbReference type="RefSeq" id="WP_023590767.1">
    <property type="nucleotide sequence ID" value="NZ_ASHX02000001.1"/>
</dbReference>
<evidence type="ECO:0000313" key="2">
    <source>
        <dbReference type="EMBL" id="OEJ93647.1"/>
    </source>
</evidence>
<organism evidence="2 3">
    <name type="scientific">Streptomyces thermolilacinus SPC6</name>
    <dbReference type="NCBI Taxonomy" id="1306406"/>
    <lineage>
        <taxon>Bacteria</taxon>
        <taxon>Bacillati</taxon>
        <taxon>Actinomycetota</taxon>
        <taxon>Actinomycetes</taxon>
        <taxon>Kitasatosporales</taxon>
        <taxon>Streptomycetaceae</taxon>
        <taxon>Streptomyces</taxon>
    </lineage>
</organism>
<sequence length="254" mass="25981">MAAGIPRGVVGADGRRAVVHDRHGTLIALDTRTGTVLWRRGRRLRPCALTDGAVVAVRLGGAPEAYGQGGAGAAGPVTVVVLDADEGTERWESPPLDLPSWARPSLVDTPVFTLAAEAAGGGRAVVLRWAARDRYEGGAPPGPGTPEDTVREARGAVRVDLAGPSPAALPAPPGPVEEAGEPGTVAESPHGAGPLGRDVLEAGRVGVRRVELAVRRGAATDALVLRAVDPGADAPAWEVVLDEGPRRPPPPPRP</sequence>
<dbReference type="Gene3D" id="2.130.10.10">
    <property type="entry name" value="YVTN repeat-like/Quinoprotein amine dehydrogenase"/>
    <property type="match status" value="1"/>
</dbReference>
<accession>A0A1D3DMT9</accession>